<keyword evidence="6" id="KW-0813">Transport</keyword>
<feature type="chain" id="PRO_5012997166" evidence="9">
    <location>
        <begin position="23"/>
        <end position="638"/>
    </location>
</feature>
<name>A0A1M5ZMC4_9BURK</name>
<evidence type="ECO:0000256" key="9">
    <source>
        <dbReference type="SAM" id="SignalP"/>
    </source>
</evidence>
<comment type="similarity">
    <text evidence="6">Belongs to the exbB/tolQ family.</text>
</comment>
<proteinExistence type="inferred from homology"/>
<evidence type="ECO:0000256" key="3">
    <source>
        <dbReference type="ARBA" id="ARBA00022692"/>
    </source>
</evidence>
<dbReference type="OrthoDB" id="175881at2"/>
<evidence type="ECO:0000313" key="12">
    <source>
        <dbReference type="EMBL" id="SHI25326.1"/>
    </source>
</evidence>
<dbReference type="Pfam" id="PF01618">
    <property type="entry name" value="MotA_ExbB"/>
    <property type="match status" value="1"/>
</dbReference>
<dbReference type="InterPro" id="IPR013320">
    <property type="entry name" value="ConA-like_dom_sf"/>
</dbReference>
<dbReference type="EMBL" id="FQXE01000016">
    <property type="protein sequence ID" value="SHI25326.1"/>
    <property type="molecule type" value="Genomic_DNA"/>
</dbReference>
<evidence type="ECO:0000256" key="2">
    <source>
        <dbReference type="ARBA" id="ARBA00022475"/>
    </source>
</evidence>
<feature type="domain" description="MotA/TolQ/ExbB proton channel" evidence="10">
    <location>
        <begin position="493"/>
        <end position="599"/>
    </location>
</feature>
<dbReference type="InterPro" id="IPR050790">
    <property type="entry name" value="ExbB/TolQ_transport"/>
</dbReference>
<feature type="transmembrane region" description="Helical" evidence="8">
    <location>
        <begin position="559"/>
        <end position="583"/>
    </location>
</feature>
<dbReference type="PANTHER" id="PTHR30625">
    <property type="entry name" value="PROTEIN TOLQ"/>
    <property type="match status" value="1"/>
</dbReference>
<gene>
    <name evidence="12" type="ORF">SAMN04488135_11622</name>
</gene>
<dbReference type="SUPFAM" id="SSF49899">
    <property type="entry name" value="Concanavalin A-like lectins/glucanases"/>
    <property type="match status" value="1"/>
</dbReference>
<accession>A0A1M5ZMC4</accession>
<evidence type="ECO:0000259" key="11">
    <source>
        <dbReference type="Pfam" id="PF10102"/>
    </source>
</evidence>
<dbReference type="STRING" id="658167.SAMN04488135_11622"/>
<protein>
    <submittedName>
        <fullName evidence="12">Biopolymer transport protein ExbB</fullName>
    </submittedName>
</protein>
<keyword evidence="9" id="KW-0732">Signal</keyword>
<dbReference type="Proteomes" id="UP000184226">
    <property type="component" value="Unassembled WGS sequence"/>
</dbReference>
<evidence type="ECO:0000256" key="4">
    <source>
        <dbReference type="ARBA" id="ARBA00022989"/>
    </source>
</evidence>
<feature type="domain" description="DUF2341" evidence="11">
    <location>
        <begin position="71"/>
        <end position="152"/>
    </location>
</feature>
<keyword evidence="3 8" id="KW-0812">Transmembrane</keyword>
<keyword evidence="4 8" id="KW-1133">Transmembrane helix</keyword>
<evidence type="ECO:0000256" key="8">
    <source>
        <dbReference type="SAM" id="Phobius"/>
    </source>
</evidence>
<evidence type="ECO:0000259" key="10">
    <source>
        <dbReference type="Pfam" id="PF01618"/>
    </source>
</evidence>
<feature type="transmembrane region" description="Helical" evidence="8">
    <location>
        <begin position="405"/>
        <end position="424"/>
    </location>
</feature>
<evidence type="ECO:0000256" key="7">
    <source>
        <dbReference type="SAM" id="MobiDB-lite"/>
    </source>
</evidence>
<feature type="transmembrane region" description="Helical" evidence="8">
    <location>
        <begin position="532"/>
        <end position="553"/>
    </location>
</feature>
<dbReference type="Pfam" id="PF10102">
    <property type="entry name" value="DUF2341"/>
    <property type="match status" value="1"/>
</dbReference>
<feature type="region of interest" description="Disordered" evidence="7">
    <location>
        <begin position="617"/>
        <end position="638"/>
    </location>
</feature>
<dbReference type="RefSeq" id="WP_073108021.1">
    <property type="nucleotide sequence ID" value="NZ_FQXE01000016.1"/>
</dbReference>
<dbReference type="Pfam" id="PF13385">
    <property type="entry name" value="Laminin_G_3"/>
    <property type="match status" value="1"/>
</dbReference>
<dbReference type="GO" id="GO:0005886">
    <property type="term" value="C:plasma membrane"/>
    <property type="evidence" value="ECO:0007669"/>
    <property type="project" value="UniProtKB-SubCell"/>
</dbReference>
<organism evidence="12 13">
    <name type="scientific">Pollutimonas bauzanensis</name>
    <dbReference type="NCBI Taxonomy" id="658167"/>
    <lineage>
        <taxon>Bacteria</taxon>
        <taxon>Pseudomonadati</taxon>
        <taxon>Pseudomonadota</taxon>
        <taxon>Betaproteobacteria</taxon>
        <taxon>Burkholderiales</taxon>
        <taxon>Alcaligenaceae</taxon>
        <taxon>Pollutimonas</taxon>
    </lineage>
</organism>
<dbReference type="PANTHER" id="PTHR30625:SF3">
    <property type="entry name" value="TOL-PAL SYSTEM PROTEIN TOLQ"/>
    <property type="match status" value="1"/>
</dbReference>
<comment type="subcellular location">
    <subcellularLocation>
        <location evidence="1">Cell membrane</location>
        <topology evidence="1">Multi-pass membrane protein</topology>
    </subcellularLocation>
    <subcellularLocation>
        <location evidence="6">Membrane</location>
        <topology evidence="6">Multi-pass membrane protein</topology>
    </subcellularLocation>
</comment>
<dbReference type="InterPro" id="IPR018765">
    <property type="entry name" value="DUF2341"/>
</dbReference>
<evidence type="ECO:0000256" key="1">
    <source>
        <dbReference type="ARBA" id="ARBA00004651"/>
    </source>
</evidence>
<dbReference type="Gene3D" id="2.60.120.200">
    <property type="match status" value="1"/>
</dbReference>
<feature type="signal peptide" evidence="9">
    <location>
        <begin position="1"/>
        <end position="22"/>
    </location>
</feature>
<evidence type="ECO:0000313" key="13">
    <source>
        <dbReference type="Proteomes" id="UP000184226"/>
    </source>
</evidence>
<dbReference type="AlphaFoldDB" id="A0A1M5ZMC4"/>
<keyword evidence="13" id="KW-1185">Reference proteome</keyword>
<sequence length="638" mass="66338">MQRLLILMLAVLAGLLPAAANAWWQPDWIYRKQISIDTTTEGAAIAQNVGRTPMLVRLHTGNFAFDGVNENGSDIRFVAGDDKTVLNHQIETFDPLMGMALIWVDVSDVAASQRQDIWMYYGNKAAPATGNGQLTFDPNYTLAYHFDGAAGAPPRDTTAYSNHAQTPVAGSVDGVIGRAAQFAGAAPLMLPASPSLALPAAGAFTFSAWVRADQPAGEQLLYARRDAGNALLIGLNQGVPFVDVNGQRSQPGQPVSPGSWQHVAVTADGTQIVLYVNGRSAATLMASLPPLSTVAAIGGDVPGFVAAVAAPAVDAAAPNAGATAAPNAAAAPDTAAPAAPVFTPFVGAIDELRISKIARPAALILADATAQGSESRLVVYGVDEKQSGFGFGSLGFLLNAIPLDAWVILAILALMMVQSWIIMISKSRNVSRVSAANERFRAAFSKVGRRLELLADDGTLAARLKDAALWRLYQVAINEIRTRRAQGADVDAISAATIEAIRASMDAVRTKENQKLGARLGSLSNAIAGGPYIGLLGTVLGIMVVFLGTAMAGDVNINAIAPGMAAALIATAAGLFVAIPALFGYNRLVSRNKEVSADMRVFVDEFVTRLAEVHGQSHAAEGGQGNTASPAGNLAGKA</sequence>
<evidence type="ECO:0000256" key="5">
    <source>
        <dbReference type="ARBA" id="ARBA00023136"/>
    </source>
</evidence>
<keyword evidence="5 8" id="KW-0472">Membrane</keyword>
<keyword evidence="6" id="KW-0653">Protein transport</keyword>
<evidence type="ECO:0000256" key="6">
    <source>
        <dbReference type="RuleBase" id="RU004057"/>
    </source>
</evidence>
<keyword evidence="2" id="KW-1003">Cell membrane</keyword>
<reference evidence="12 13" key="1">
    <citation type="submission" date="2016-11" db="EMBL/GenBank/DDBJ databases">
        <authorList>
            <person name="Jaros S."/>
            <person name="Januszkiewicz K."/>
            <person name="Wedrychowicz H."/>
        </authorList>
    </citation>
    <scope>NUCLEOTIDE SEQUENCE [LARGE SCALE GENOMIC DNA]</scope>
    <source>
        <strain evidence="12 13">CGMCC 1.10190</strain>
    </source>
</reference>
<dbReference type="InterPro" id="IPR002898">
    <property type="entry name" value="MotA_ExbB_proton_chnl"/>
</dbReference>
<dbReference type="GO" id="GO:0017038">
    <property type="term" value="P:protein import"/>
    <property type="evidence" value="ECO:0007669"/>
    <property type="project" value="TreeGrafter"/>
</dbReference>